<accession>A0AAW0GR46</accession>
<dbReference type="Pfam" id="PF04130">
    <property type="entry name" value="GCP_C_terminal"/>
    <property type="match status" value="1"/>
</dbReference>
<dbReference type="GO" id="GO:0031122">
    <property type="term" value="P:cytoplasmic microtubule organization"/>
    <property type="evidence" value="ECO:0007669"/>
    <property type="project" value="TreeGrafter"/>
</dbReference>
<feature type="domain" description="Gamma tubulin complex component C-terminal" evidence="6">
    <location>
        <begin position="34"/>
        <end position="247"/>
    </location>
</feature>
<dbReference type="PANTHER" id="PTHR19302:SF70">
    <property type="entry name" value="GAMMA-TUBULIN COMPLEX COMPONENT 6"/>
    <property type="match status" value="1"/>
</dbReference>
<keyword evidence="3 5" id="KW-0493">Microtubule</keyword>
<dbReference type="GO" id="GO:0051321">
    <property type="term" value="P:meiotic cell cycle"/>
    <property type="evidence" value="ECO:0007669"/>
    <property type="project" value="TreeGrafter"/>
</dbReference>
<dbReference type="GO" id="GO:0000930">
    <property type="term" value="C:gamma-tubulin complex"/>
    <property type="evidence" value="ECO:0007669"/>
    <property type="project" value="TreeGrafter"/>
</dbReference>
<dbReference type="GO" id="GO:0000278">
    <property type="term" value="P:mitotic cell cycle"/>
    <property type="evidence" value="ECO:0007669"/>
    <property type="project" value="TreeGrafter"/>
</dbReference>
<dbReference type="AlphaFoldDB" id="A0AAW0GR46"/>
<dbReference type="EMBL" id="JASBNA010000004">
    <property type="protein sequence ID" value="KAK7692688.1"/>
    <property type="molecule type" value="Genomic_DNA"/>
</dbReference>
<protein>
    <recommendedName>
        <fullName evidence="5">Spindle pole body component</fullName>
    </recommendedName>
</protein>
<comment type="similarity">
    <text evidence="1 5">Belongs to the TUBGCP family.</text>
</comment>
<comment type="caution">
    <text evidence="7">The sequence shown here is derived from an EMBL/GenBank/DDBJ whole genome shotgun (WGS) entry which is preliminary data.</text>
</comment>
<dbReference type="InterPro" id="IPR042241">
    <property type="entry name" value="GCP_C_sf"/>
</dbReference>
<evidence type="ECO:0000256" key="4">
    <source>
        <dbReference type="ARBA" id="ARBA00023212"/>
    </source>
</evidence>
<organism evidence="7 8">
    <name type="scientific">Cerrena zonata</name>
    <dbReference type="NCBI Taxonomy" id="2478898"/>
    <lineage>
        <taxon>Eukaryota</taxon>
        <taxon>Fungi</taxon>
        <taxon>Dikarya</taxon>
        <taxon>Basidiomycota</taxon>
        <taxon>Agaricomycotina</taxon>
        <taxon>Agaricomycetes</taxon>
        <taxon>Polyporales</taxon>
        <taxon>Cerrenaceae</taxon>
        <taxon>Cerrena</taxon>
    </lineage>
</organism>
<evidence type="ECO:0000256" key="1">
    <source>
        <dbReference type="ARBA" id="ARBA00010337"/>
    </source>
</evidence>
<gene>
    <name evidence="7" type="ORF">QCA50_004321</name>
</gene>
<proteinExistence type="inferred from homology"/>
<name>A0AAW0GR46_9APHY</name>
<dbReference type="InterPro" id="IPR040457">
    <property type="entry name" value="GCP_C"/>
</dbReference>
<dbReference type="PANTHER" id="PTHR19302">
    <property type="entry name" value="GAMMA TUBULIN COMPLEX PROTEIN"/>
    <property type="match status" value="1"/>
</dbReference>
<comment type="subcellular location">
    <subcellularLocation>
        <location evidence="5">Cytoplasm</location>
        <location evidence="5">Cytoskeleton</location>
        <location evidence="5">Microtubule organizing center</location>
    </subcellularLocation>
</comment>
<dbReference type="GO" id="GO:0005816">
    <property type="term" value="C:spindle pole body"/>
    <property type="evidence" value="ECO:0007669"/>
    <property type="project" value="UniProtKB-ARBA"/>
</dbReference>
<dbReference type="GO" id="GO:0005874">
    <property type="term" value="C:microtubule"/>
    <property type="evidence" value="ECO:0007669"/>
    <property type="project" value="UniProtKB-KW"/>
</dbReference>
<dbReference type="GO" id="GO:0051011">
    <property type="term" value="F:microtubule minus-end binding"/>
    <property type="evidence" value="ECO:0007669"/>
    <property type="project" value="TreeGrafter"/>
</dbReference>
<dbReference type="GO" id="GO:0043015">
    <property type="term" value="F:gamma-tubulin binding"/>
    <property type="evidence" value="ECO:0007669"/>
    <property type="project" value="InterPro"/>
</dbReference>
<dbReference type="GO" id="GO:0051225">
    <property type="term" value="P:spindle assembly"/>
    <property type="evidence" value="ECO:0007669"/>
    <property type="project" value="TreeGrafter"/>
</dbReference>
<dbReference type="Proteomes" id="UP001385951">
    <property type="component" value="Unassembled WGS sequence"/>
</dbReference>
<dbReference type="Gene3D" id="1.20.120.1900">
    <property type="entry name" value="Gamma-tubulin complex, C-terminal domain"/>
    <property type="match status" value="1"/>
</dbReference>
<evidence type="ECO:0000256" key="5">
    <source>
        <dbReference type="RuleBase" id="RU363050"/>
    </source>
</evidence>
<reference evidence="7 8" key="1">
    <citation type="submission" date="2022-09" db="EMBL/GenBank/DDBJ databases">
        <authorList>
            <person name="Palmer J.M."/>
        </authorList>
    </citation>
    <scope>NUCLEOTIDE SEQUENCE [LARGE SCALE GENOMIC DNA]</scope>
    <source>
        <strain evidence="7 8">DSM 7382</strain>
    </source>
</reference>
<evidence type="ECO:0000259" key="6">
    <source>
        <dbReference type="Pfam" id="PF04130"/>
    </source>
</evidence>
<keyword evidence="8" id="KW-1185">Reference proteome</keyword>
<dbReference type="GO" id="GO:0000922">
    <property type="term" value="C:spindle pole"/>
    <property type="evidence" value="ECO:0007669"/>
    <property type="project" value="InterPro"/>
</dbReference>
<dbReference type="InterPro" id="IPR007259">
    <property type="entry name" value="GCP"/>
</dbReference>
<evidence type="ECO:0000313" key="8">
    <source>
        <dbReference type="Proteomes" id="UP001385951"/>
    </source>
</evidence>
<sequence length="256" mass="28429">MTSSAFKLQLQQALFAFGASAADGGSEDHWVPGLSSKLTASGSWPPAGSSLSLSLRTVILDALAQEYDENRVLTCAVTQKIVKEAEWRLGFAIQDLPTDSGHAQWLNARAIQALDFLYLDYNPPKPLDAVITPSILSKYHRIFVFCLRLMRVESVLQSLTYASKSSFHLQSQELAQIFQHFKFMANSFISTLSNYIFTHVIGGFFDKFLQDFVTEGSIIAFDSVEDLKNLHSQVLDNILSACLLRSHLKSTAKVSL</sequence>
<keyword evidence="4 5" id="KW-0206">Cytoskeleton</keyword>
<evidence type="ECO:0000256" key="2">
    <source>
        <dbReference type="ARBA" id="ARBA00022490"/>
    </source>
</evidence>
<evidence type="ECO:0000256" key="3">
    <source>
        <dbReference type="ARBA" id="ARBA00022701"/>
    </source>
</evidence>
<evidence type="ECO:0000313" key="7">
    <source>
        <dbReference type="EMBL" id="KAK7692688.1"/>
    </source>
</evidence>
<keyword evidence="2 5" id="KW-0963">Cytoplasm</keyword>
<dbReference type="GO" id="GO:0007020">
    <property type="term" value="P:microtubule nucleation"/>
    <property type="evidence" value="ECO:0007669"/>
    <property type="project" value="InterPro"/>
</dbReference>